<dbReference type="AlphaFoldDB" id="A0A1B6LG86"/>
<dbReference type="Gene3D" id="3.60.10.10">
    <property type="entry name" value="Endonuclease/exonuclease/phosphatase"/>
    <property type="match status" value="1"/>
</dbReference>
<gene>
    <name evidence="1" type="ORF">g.5323</name>
</gene>
<dbReference type="EMBL" id="GEBQ01017266">
    <property type="protein sequence ID" value="JAT22711.1"/>
    <property type="molecule type" value="Transcribed_RNA"/>
</dbReference>
<dbReference type="SUPFAM" id="SSF56219">
    <property type="entry name" value="DNase I-like"/>
    <property type="match status" value="1"/>
</dbReference>
<evidence type="ECO:0000313" key="1">
    <source>
        <dbReference type="EMBL" id="JAT22711.1"/>
    </source>
</evidence>
<name>A0A1B6LG86_9HEMI</name>
<feature type="non-terminal residue" evidence="1">
    <location>
        <position position="1"/>
    </location>
</feature>
<proteinExistence type="predicted"/>
<sequence length="220" mass="26337">NIDVTLATRDTARKIEEWKVHEDTLSDHRLISMDMREGEGRGGSVNQLREGVYDLRKVNWATFDQSLQRKLQAMDVNGSSVVEHASMITDMICRLMEEQFPKSKRGTKKVYWWSDELGRMRVEMRKWNRIWKRTGREEDRRRFVRSRTEYIWNIRKQKKRMWEQLIVAEEGDPWGKVYKIVREKLKKETLLVSLKKEDGTFTETIEETLRVMIEGLLPDD</sequence>
<evidence type="ECO:0008006" key="2">
    <source>
        <dbReference type="Google" id="ProtNLM"/>
    </source>
</evidence>
<protein>
    <recommendedName>
        <fullName evidence="2">Endonuclease/exonuclease/phosphatase domain-containing protein</fullName>
    </recommendedName>
</protein>
<reference evidence="1" key="1">
    <citation type="submission" date="2015-11" db="EMBL/GenBank/DDBJ databases">
        <title>De novo transcriptome assembly of four potential Pierce s Disease insect vectors from Arizona vineyards.</title>
        <authorList>
            <person name="Tassone E.E."/>
        </authorList>
    </citation>
    <scope>NUCLEOTIDE SEQUENCE</scope>
</reference>
<dbReference type="InterPro" id="IPR036691">
    <property type="entry name" value="Endo/exonu/phosph_ase_sf"/>
</dbReference>
<accession>A0A1B6LG86</accession>
<organism evidence="1">
    <name type="scientific">Graphocephala atropunctata</name>
    <dbReference type="NCBI Taxonomy" id="36148"/>
    <lineage>
        <taxon>Eukaryota</taxon>
        <taxon>Metazoa</taxon>
        <taxon>Ecdysozoa</taxon>
        <taxon>Arthropoda</taxon>
        <taxon>Hexapoda</taxon>
        <taxon>Insecta</taxon>
        <taxon>Pterygota</taxon>
        <taxon>Neoptera</taxon>
        <taxon>Paraneoptera</taxon>
        <taxon>Hemiptera</taxon>
        <taxon>Auchenorrhyncha</taxon>
        <taxon>Membracoidea</taxon>
        <taxon>Cicadellidae</taxon>
        <taxon>Cicadellinae</taxon>
        <taxon>Cicadellini</taxon>
        <taxon>Graphocephala</taxon>
    </lineage>
</organism>